<reference evidence="6" key="1">
    <citation type="submission" date="2025-08" db="UniProtKB">
        <authorList>
            <consortium name="RefSeq"/>
        </authorList>
    </citation>
    <scope>IDENTIFICATION</scope>
    <source>
        <tissue evidence="6">Whole organism</tissue>
    </source>
</reference>
<dbReference type="GeneID" id="113204642"/>
<evidence type="ECO:0000256" key="2">
    <source>
        <dbReference type="ARBA" id="ARBA00022857"/>
    </source>
</evidence>
<dbReference type="CTD" id="31703"/>
<dbReference type="RefSeq" id="XP_026275668.1">
    <property type="nucleotide sequence ID" value="XM_026419883.2"/>
</dbReference>
<dbReference type="GO" id="GO:0005783">
    <property type="term" value="C:endoplasmic reticulum"/>
    <property type="evidence" value="ECO:0007669"/>
    <property type="project" value="TreeGrafter"/>
</dbReference>
<dbReference type="GO" id="GO:0016491">
    <property type="term" value="F:oxidoreductase activity"/>
    <property type="evidence" value="ECO:0007669"/>
    <property type="project" value="UniProtKB-KW"/>
</dbReference>
<dbReference type="PANTHER" id="PTHR43899">
    <property type="entry name" value="RH59310P"/>
    <property type="match status" value="1"/>
</dbReference>
<accession>A0A6J1S4S4</accession>
<dbReference type="PRINTS" id="PR00081">
    <property type="entry name" value="GDHRDH"/>
</dbReference>
<dbReference type="PANTHER" id="PTHR43899:SF13">
    <property type="entry name" value="RH59310P"/>
    <property type="match status" value="1"/>
</dbReference>
<dbReference type="FunFam" id="3.40.50.720:FF:000137">
    <property type="entry name" value="Hydroxysteroid (17-beta) dehydrogenase 3"/>
    <property type="match status" value="1"/>
</dbReference>
<evidence type="ECO:0000256" key="1">
    <source>
        <dbReference type="ARBA" id="ARBA00006484"/>
    </source>
</evidence>
<keyword evidence="3" id="KW-0560">Oxidoreductase</keyword>
<dbReference type="OrthoDB" id="5545019at2759"/>
<dbReference type="CDD" id="cd05356">
    <property type="entry name" value="17beta-HSD1_like_SDR_c"/>
    <property type="match status" value="1"/>
</dbReference>
<name>A0A6J1S4S4_FRAOC</name>
<organism evidence="5 6">
    <name type="scientific">Frankliniella occidentalis</name>
    <name type="common">Western flower thrips</name>
    <name type="synonym">Euthrips occidentalis</name>
    <dbReference type="NCBI Taxonomy" id="133901"/>
    <lineage>
        <taxon>Eukaryota</taxon>
        <taxon>Metazoa</taxon>
        <taxon>Ecdysozoa</taxon>
        <taxon>Arthropoda</taxon>
        <taxon>Hexapoda</taxon>
        <taxon>Insecta</taxon>
        <taxon>Pterygota</taxon>
        <taxon>Neoptera</taxon>
        <taxon>Paraneoptera</taxon>
        <taxon>Thysanoptera</taxon>
        <taxon>Terebrantia</taxon>
        <taxon>Thripoidea</taxon>
        <taxon>Thripidae</taxon>
        <taxon>Frankliniella</taxon>
    </lineage>
</organism>
<proteinExistence type="inferred from homology"/>
<dbReference type="SUPFAM" id="SSF51735">
    <property type="entry name" value="NAD(P)-binding Rossmann-fold domains"/>
    <property type="match status" value="1"/>
</dbReference>
<dbReference type="Gene3D" id="3.40.50.720">
    <property type="entry name" value="NAD(P)-binding Rossmann-like Domain"/>
    <property type="match status" value="1"/>
</dbReference>
<dbReference type="InterPro" id="IPR002347">
    <property type="entry name" value="SDR_fam"/>
</dbReference>
<dbReference type="PIRSF" id="PIRSF000126">
    <property type="entry name" value="11-beta-HSD1"/>
    <property type="match status" value="1"/>
</dbReference>
<comment type="similarity">
    <text evidence="1 4">Belongs to the short-chain dehydrogenases/reductases (SDR) family.</text>
</comment>
<gene>
    <name evidence="6" type="primary">LOC113204642</name>
</gene>
<protein>
    <submittedName>
        <fullName evidence="6">Very-long-chain 3-oxoacyl-CoA reductase</fullName>
    </submittedName>
</protein>
<dbReference type="AlphaFoldDB" id="A0A6J1S4S4"/>
<evidence type="ECO:0000256" key="4">
    <source>
        <dbReference type="RuleBase" id="RU000363"/>
    </source>
</evidence>
<dbReference type="Pfam" id="PF00106">
    <property type="entry name" value="adh_short"/>
    <property type="match status" value="1"/>
</dbReference>
<dbReference type="KEGG" id="foc:113204642"/>
<dbReference type="PRINTS" id="PR00080">
    <property type="entry name" value="SDRFAMILY"/>
</dbReference>
<dbReference type="InterPro" id="IPR051019">
    <property type="entry name" value="VLCFA-Steroid_DH"/>
</dbReference>
<evidence type="ECO:0000256" key="3">
    <source>
        <dbReference type="ARBA" id="ARBA00023002"/>
    </source>
</evidence>
<evidence type="ECO:0000313" key="5">
    <source>
        <dbReference type="Proteomes" id="UP000504606"/>
    </source>
</evidence>
<keyword evidence="2" id="KW-0521">NADP</keyword>
<sequence length="314" mass="35033">MALTLLEKVGIAFILVVAVQLVRRLLQLFYEHAVAPALRMNVDFTKYKGTWAVVTGATDGLGKAYAEAMARRGLDVVLISRTKAKLDTVAADIEAQFKVRTKVIAVDFTSGDEIYDTIEKELMGFDVTVLVNNVGMSYPHPEYFLGLPDKSKVFQSILRCNVHSVTNMSLMLMPRMVENKRGVVINVSSATALFPSPLLTVYGATKAYVDKISEDLQAEYGRQGITVQCILPGVVATNMSKVRRATWMSPTPEQFVESALKRVGILQKTPGYYPHSLLVWSIQLMQSISPALCLYIIMQTMLNVRERARRRYLS</sequence>
<keyword evidence="5" id="KW-1185">Reference proteome</keyword>
<dbReference type="Proteomes" id="UP000504606">
    <property type="component" value="Unplaced"/>
</dbReference>
<evidence type="ECO:0000313" key="6">
    <source>
        <dbReference type="RefSeq" id="XP_026275668.1"/>
    </source>
</evidence>
<dbReference type="InterPro" id="IPR036291">
    <property type="entry name" value="NAD(P)-bd_dom_sf"/>
</dbReference>